<evidence type="ECO:0000313" key="2">
    <source>
        <dbReference type="Proteomes" id="UP000276215"/>
    </source>
</evidence>
<name>A0A3N4IUQ3_9PEZI</name>
<gene>
    <name evidence="1" type="ORF">L873DRAFT_1822672</name>
</gene>
<dbReference type="AlphaFoldDB" id="A0A3N4IUQ3"/>
<sequence length="81" mass="9289">MVVQNVCQYVPLSAKVFEKYFAMIDWNLTLYDHSNIMILILSGLVRFTRSVSAKTSFIDYASIPSVSPILSLERFVYYNVA</sequence>
<keyword evidence="2" id="KW-1185">Reference proteome</keyword>
<proteinExistence type="predicted"/>
<accession>A0A3N4IUQ3</accession>
<dbReference type="Proteomes" id="UP000276215">
    <property type="component" value="Unassembled WGS sequence"/>
</dbReference>
<evidence type="ECO:0000313" key="1">
    <source>
        <dbReference type="EMBL" id="RPA89526.1"/>
    </source>
</evidence>
<organism evidence="1 2">
    <name type="scientific">Choiromyces venosus 120613-1</name>
    <dbReference type="NCBI Taxonomy" id="1336337"/>
    <lineage>
        <taxon>Eukaryota</taxon>
        <taxon>Fungi</taxon>
        <taxon>Dikarya</taxon>
        <taxon>Ascomycota</taxon>
        <taxon>Pezizomycotina</taxon>
        <taxon>Pezizomycetes</taxon>
        <taxon>Pezizales</taxon>
        <taxon>Tuberaceae</taxon>
        <taxon>Choiromyces</taxon>
    </lineage>
</organism>
<reference evidence="1 2" key="1">
    <citation type="journal article" date="2018" name="Nat. Ecol. Evol.">
        <title>Pezizomycetes genomes reveal the molecular basis of ectomycorrhizal truffle lifestyle.</title>
        <authorList>
            <person name="Murat C."/>
            <person name="Payen T."/>
            <person name="Noel B."/>
            <person name="Kuo A."/>
            <person name="Morin E."/>
            <person name="Chen J."/>
            <person name="Kohler A."/>
            <person name="Krizsan K."/>
            <person name="Balestrini R."/>
            <person name="Da Silva C."/>
            <person name="Montanini B."/>
            <person name="Hainaut M."/>
            <person name="Levati E."/>
            <person name="Barry K.W."/>
            <person name="Belfiori B."/>
            <person name="Cichocki N."/>
            <person name="Clum A."/>
            <person name="Dockter R.B."/>
            <person name="Fauchery L."/>
            <person name="Guy J."/>
            <person name="Iotti M."/>
            <person name="Le Tacon F."/>
            <person name="Lindquist E.A."/>
            <person name="Lipzen A."/>
            <person name="Malagnac F."/>
            <person name="Mello A."/>
            <person name="Molinier V."/>
            <person name="Miyauchi S."/>
            <person name="Poulain J."/>
            <person name="Riccioni C."/>
            <person name="Rubini A."/>
            <person name="Sitrit Y."/>
            <person name="Splivallo R."/>
            <person name="Traeger S."/>
            <person name="Wang M."/>
            <person name="Zifcakova L."/>
            <person name="Wipf D."/>
            <person name="Zambonelli A."/>
            <person name="Paolocci F."/>
            <person name="Nowrousian M."/>
            <person name="Ottonello S."/>
            <person name="Baldrian P."/>
            <person name="Spatafora J.W."/>
            <person name="Henrissat B."/>
            <person name="Nagy L.G."/>
            <person name="Aury J.M."/>
            <person name="Wincker P."/>
            <person name="Grigoriev I.V."/>
            <person name="Bonfante P."/>
            <person name="Martin F.M."/>
        </authorList>
    </citation>
    <scope>NUCLEOTIDE SEQUENCE [LARGE SCALE GENOMIC DNA]</scope>
    <source>
        <strain evidence="1 2">120613-1</strain>
    </source>
</reference>
<dbReference type="EMBL" id="ML120571">
    <property type="protein sequence ID" value="RPA89526.1"/>
    <property type="molecule type" value="Genomic_DNA"/>
</dbReference>
<protein>
    <submittedName>
        <fullName evidence="1">Uncharacterized protein</fullName>
    </submittedName>
</protein>